<evidence type="ECO:0000256" key="1">
    <source>
        <dbReference type="SAM" id="SignalP"/>
    </source>
</evidence>
<dbReference type="SUPFAM" id="SSF53850">
    <property type="entry name" value="Periplasmic binding protein-like II"/>
    <property type="match status" value="1"/>
</dbReference>
<dbReference type="Proteomes" id="UP001652504">
    <property type="component" value="Unassembled WGS sequence"/>
</dbReference>
<reference evidence="2 3" key="1">
    <citation type="submission" date="2022-10" db="EMBL/GenBank/DDBJ databases">
        <title>Aestuariibacter sp. AA17 isolated from Montipora capitata coral fragment.</title>
        <authorList>
            <person name="Emsley S.A."/>
            <person name="Pfannmuller K.M."/>
            <person name="Loughran R.M."/>
            <person name="Shlafstein M."/>
            <person name="Papke E."/>
            <person name="Saw J.H."/>
            <person name="Ushijima B."/>
            <person name="Videau P."/>
        </authorList>
    </citation>
    <scope>NUCLEOTIDE SEQUENCE [LARGE SCALE GENOMIC DNA]</scope>
    <source>
        <strain evidence="2 3">AA17</strain>
    </source>
</reference>
<evidence type="ECO:0000313" key="2">
    <source>
        <dbReference type="EMBL" id="MCV2885279.1"/>
    </source>
</evidence>
<keyword evidence="1" id="KW-0732">Signal</keyword>
<evidence type="ECO:0000313" key="3">
    <source>
        <dbReference type="Proteomes" id="UP001652504"/>
    </source>
</evidence>
<proteinExistence type="predicted"/>
<organism evidence="2 3">
    <name type="scientific">Fluctibacter corallii</name>
    <dbReference type="NCBI Taxonomy" id="2984329"/>
    <lineage>
        <taxon>Bacteria</taxon>
        <taxon>Pseudomonadati</taxon>
        <taxon>Pseudomonadota</taxon>
        <taxon>Gammaproteobacteria</taxon>
        <taxon>Alteromonadales</taxon>
        <taxon>Alteromonadaceae</taxon>
        <taxon>Fluctibacter</taxon>
    </lineage>
</organism>
<comment type="caution">
    <text evidence="2">The sequence shown here is derived from an EMBL/GenBank/DDBJ whole genome shotgun (WGS) entry which is preliminary data.</text>
</comment>
<feature type="chain" id="PRO_5046706659" evidence="1">
    <location>
        <begin position="19"/>
        <end position="136"/>
    </location>
</feature>
<protein>
    <submittedName>
        <fullName evidence="2">Phosphate ABC transporter substrate-binding protein</fullName>
    </submittedName>
</protein>
<accession>A0ABT3A9K0</accession>
<keyword evidence="3" id="KW-1185">Reference proteome</keyword>
<dbReference type="RefSeq" id="WP_263712563.1">
    <property type="nucleotide sequence ID" value="NZ_JAOWKX010000005.1"/>
</dbReference>
<dbReference type="EMBL" id="JAOWKX010000005">
    <property type="protein sequence ID" value="MCV2885279.1"/>
    <property type="molecule type" value="Genomic_DNA"/>
</dbReference>
<dbReference type="Gene3D" id="3.40.190.10">
    <property type="entry name" value="Periplasmic binding protein-like II"/>
    <property type="match status" value="1"/>
</dbReference>
<feature type="signal peptide" evidence="1">
    <location>
        <begin position="1"/>
        <end position="18"/>
    </location>
</feature>
<name>A0ABT3A9K0_9ALTE</name>
<sequence length="136" mass="14863">MIRLLLATFIFTTFMTHADVHVVVHPSNADTFDVTTVSRIFMGKNKSFPSGQPAIPVNQTGNKALLEEFNDKVLNKSSSQIKAYWSKLLFTGKGQPPQQVVSEAEIVDLVSKNPNIIGFVSGDSAQNSNLKVVLSL</sequence>
<gene>
    <name evidence="2" type="ORF">OE749_11305</name>
</gene>